<reference evidence="13 14" key="1">
    <citation type="submission" date="2016-10" db="EMBL/GenBank/DDBJ databases">
        <title>Rodentibacter gen. nov. and new species.</title>
        <authorList>
            <person name="Christensen H."/>
        </authorList>
    </citation>
    <scope>NUCLEOTIDE SEQUENCE [LARGE SCALE GENOMIC DNA]</scope>
    <source>
        <strain evidence="13 14">Ac69</strain>
    </source>
</reference>
<evidence type="ECO:0000256" key="5">
    <source>
        <dbReference type="ARBA" id="ARBA00022741"/>
    </source>
</evidence>
<dbReference type="NCBIfam" id="TIGR01016">
    <property type="entry name" value="sucCoAbeta"/>
    <property type="match status" value="1"/>
</dbReference>
<dbReference type="GO" id="GO:0005524">
    <property type="term" value="F:ATP binding"/>
    <property type="evidence" value="ECO:0007669"/>
    <property type="project" value="UniProtKB-UniRule"/>
</dbReference>
<feature type="binding site" evidence="10">
    <location>
        <position position="213"/>
    </location>
    <ligand>
        <name>Mg(2+)</name>
        <dbReference type="ChEBI" id="CHEBI:18420"/>
    </ligand>
</feature>
<keyword evidence="3 10" id="KW-0436">Ligase</keyword>
<dbReference type="UniPathway" id="UPA00223">
    <property type="reaction ID" value="UER00999"/>
</dbReference>
<dbReference type="FunFam" id="3.30.1490.20:FF:000002">
    <property type="entry name" value="Succinate--CoA ligase [ADP-forming] subunit beta"/>
    <property type="match status" value="1"/>
</dbReference>
<dbReference type="Gene3D" id="3.40.50.261">
    <property type="entry name" value="Succinyl-CoA synthetase domains"/>
    <property type="match status" value="1"/>
</dbReference>
<feature type="binding site" evidence="10">
    <location>
        <position position="46"/>
    </location>
    <ligand>
        <name>ATP</name>
        <dbReference type="ChEBI" id="CHEBI:30616"/>
    </ligand>
</feature>
<dbReference type="AlphaFoldDB" id="A0A1V3I7D1"/>
<evidence type="ECO:0000256" key="3">
    <source>
        <dbReference type="ARBA" id="ARBA00022598"/>
    </source>
</evidence>
<evidence type="ECO:0000256" key="9">
    <source>
        <dbReference type="ARBA" id="ARBA00052891"/>
    </source>
</evidence>
<gene>
    <name evidence="10" type="primary">sucC</name>
    <name evidence="13" type="ORF">BKK48_09320</name>
</gene>
<organism evidence="13 14">
    <name type="scientific">Rodentibacter heidelbergensis</name>
    <dbReference type="NCBI Taxonomy" id="1908258"/>
    <lineage>
        <taxon>Bacteria</taxon>
        <taxon>Pseudomonadati</taxon>
        <taxon>Pseudomonadota</taxon>
        <taxon>Gammaproteobacteria</taxon>
        <taxon>Pasteurellales</taxon>
        <taxon>Pasteurellaceae</taxon>
        <taxon>Rodentibacter</taxon>
    </lineage>
</organism>
<dbReference type="InterPro" id="IPR005809">
    <property type="entry name" value="Succ_CoA_ligase-like_bsu"/>
</dbReference>
<dbReference type="Pfam" id="PF00549">
    <property type="entry name" value="Ligase_CoA"/>
    <property type="match status" value="1"/>
</dbReference>
<evidence type="ECO:0000259" key="12">
    <source>
        <dbReference type="Pfam" id="PF08442"/>
    </source>
</evidence>
<feature type="domain" description="ATP-grasp fold succinyl-CoA synthetase-type" evidence="12">
    <location>
        <begin position="2"/>
        <end position="203"/>
    </location>
</feature>
<protein>
    <recommendedName>
        <fullName evidence="10">Succinate--CoA ligase [ADP-forming] subunit beta</fullName>
        <ecNumber evidence="10">6.2.1.5</ecNumber>
    </recommendedName>
    <alternativeName>
        <fullName evidence="10">Succinyl-CoA synthetase subunit beta</fullName>
        <shortName evidence="10">SCS-beta</shortName>
    </alternativeName>
</protein>
<keyword evidence="14" id="KW-1185">Reference proteome</keyword>
<dbReference type="PROSITE" id="PS01217">
    <property type="entry name" value="SUCCINYL_COA_LIG_3"/>
    <property type="match status" value="1"/>
</dbReference>
<dbReference type="PIRSF" id="PIRSF001554">
    <property type="entry name" value="SucCS_beta"/>
    <property type="match status" value="1"/>
</dbReference>
<dbReference type="GO" id="GO:0042709">
    <property type="term" value="C:succinate-CoA ligase complex"/>
    <property type="evidence" value="ECO:0007669"/>
    <property type="project" value="TreeGrafter"/>
</dbReference>
<evidence type="ECO:0000256" key="6">
    <source>
        <dbReference type="ARBA" id="ARBA00022840"/>
    </source>
</evidence>
<dbReference type="GO" id="GO:0004776">
    <property type="term" value="F:succinate-CoA ligase (GDP-forming) activity"/>
    <property type="evidence" value="ECO:0007669"/>
    <property type="project" value="RHEA"/>
</dbReference>
<dbReference type="EMBL" id="MLHH01000027">
    <property type="protein sequence ID" value="OOF35649.1"/>
    <property type="molecule type" value="Genomic_DNA"/>
</dbReference>
<comment type="subunit">
    <text evidence="10">Heterotetramer of two alpha and two beta subunits.</text>
</comment>
<dbReference type="GO" id="GO:0004775">
    <property type="term" value="F:succinate-CoA ligase (ADP-forming) activity"/>
    <property type="evidence" value="ECO:0007669"/>
    <property type="project" value="UniProtKB-UniRule"/>
</dbReference>
<dbReference type="Gene3D" id="3.30.470.20">
    <property type="entry name" value="ATP-grasp fold, B domain"/>
    <property type="match status" value="1"/>
</dbReference>
<dbReference type="FunFam" id="3.30.470.20:FF:000002">
    <property type="entry name" value="Succinate--CoA ligase [ADP-forming] subunit beta"/>
    <property type="match status" value="1"/>
</dbReference>
<evidence type="ECO:0000313" key="13">
    <source>
        <dbReference type="EMBL" id="OOF35649.1"/>
    </source>
</evidence>
<keyword evidence="7 10" id="KW-0460">Magnesium</keyword>
<dbReference type="GO" id="GO:0006104">
    <property type="term" value="P:succinyl-CoA metabolic process"/>
    <property type="evidence" value="ECO:0007669"/>
    <property type="project" value="TreeGrafter"/>
</dbReference>
<dbReference type="InterPro" id="IPR016102">
    <property type="entry name" value="Succinyl-CoA_synth-like"/>
</dbReference>
<dbReference type="Proteomes" id="UP000189437">
    <property type="component" value="Unassembled WGS sequence"/>
</dbReference>
<dbReference type="RefSeq" id="WP_077428146.1">
    <property type="nucleotide sequence ID" value="NZ_MLHH01000027.1"/>
</dbReference>
<feature type="binding site" evidence="10">
    <location>
        <begin position="321"/>
        <end position="323"/>
    </location>
    <ligand>
        <name>substrate</name>
        <note>ligand shared with subunit alpha</note>
    </ligand>
</feature>
<dbReference type="SUPFAM" id="SSF56059">
    <property type="entry name" value="Glutathione synthetase ATP-binding domain-like"/>
    <property type="match status" value="1"/>
</dbReference>
<dbReference type="EC" id="6.2.1.5" evidence="10"/>
<dbReference type="Gene3D" id="3.30.1490.20">
    <property type="entry name" value="ATP-grasp fold, A domain"/>
    <property type="match status" value="1"/>
</dbReference>
<evidence type="ECO:0000256" key="1">
    <source>
        <dbReference type="ARBA" id="ARBA00009182"/>
    </source>
</evidence>
<dbReference type="InterPro" id="IPR017866">
    <property type="entry name" value="Succ-CoA_synthase_bsu_CS"/>
</dbReference>
<dbReference type="PANTHER" id="PTHR11815">
    <property type="entry name" value="SUCCINYL-COA SYNTHETASE BETA CHAIN"/>
    <property type="match status" value="1"/>
</dbReference>
<proteinExistence type="inferred from homology"/>
<comment type="cofactor">
    <cofactor evidence="10">
        <name>Mg(2+)</name>
        <dbReference type="ChEBI" id="CHEBI:18420"/>
    </cofactor>
    <text evidence="10">Binds 1 Mg(2+) ion per subunit.</text>
</comment>
<comment type="caution">
    <text evidence="13">The sequence shown here is derived from an EMBL/GenBank/DDBJ whole genome shotgun (WGS) entry which is preliminary data.</text>
</comment>
<dbReference type="GO" id="GO:0006099">
    <property type="term" value="P:tricarboxylic acid cycle"/>
    <property type="evidence" value="ECO:0007669"/>
    <property type="project" value="UniProtKB-UniRule"/>
</dbReference>
<dbReference type="InterPro" id="IPR013650">
    <property type="entry name" value="ATP-grasp_succ-CoA_synth-type"/>
</dbReference>
<accession>A0A1V3I7D1</accession>
<dbReference type="STRING" id="1908258.BKK48_09320"/>
<comment type="function">
    <text evidence="10">Succinyl-CoA synthetase functions in the citric acid cycle (TCA), coupling the hydrolysis of succinyl-CoA to the synthesis of either ATP or GTP and thus represents the only step of substrate-level phosphorylation in the TCA. The beta subunit provides nucleotide specificity of the enzyme and binds the substrate succinate, while the binding sites for coenzyme A and phosphate are found in the alpha subunit.</text>
</comment>
<evidence type="ECO:0000256" key="2">
    <source>
        <dbReference type="ARBA" id="ARBA00022532"/>
    </source>
</evidence>
<comment type="catalytic activity">
    <reaction evidence="8">
        <text>succinate + ATP + CoA = succinyl-CoA + ADP + phosphate</text>
        <dbReference type="Rhea" id="RHEA:17661"/>
        <dbReference type="ChEBI" id="CHEBI:30031"/>
        <dbReference type="ChEBI" id="CHEBI:30616"/>
        <dbReference type="ChEBI" id="CHEBI:43474"/>
        <dbReference type="ChEBI" id="CHEBI:57287"/>
        <dbReference type="ChEBI" id="CHEBI:57292"/>
        <dbReference type="ChEBI" id="CHEBI:456216"/>
        <dbReference type="EC" id="6.2.1.5"/>
    </reaction>
    <physiologicalReaction direction="right-to-left" evidence="8">
        <dbReference type="Rhea" id="RHEA:17663"/>
    </physiologicalReaction>
</comment>
<dbReference type="OrthoDB" id="9802602at2"/>
<evidence type="ECO:0000259" key="11">
    <source>
        <dbReference type="Pfam" id="PF00549"/>
    </source>
</evidence>
<evidence type="ECO:0000313" key="14">
    <source>
        <dbReference type="Proteomes" id="UP000189437"/>
    </source>
</evidence>
<feature type="binding site" evidence="10">
    <location>
        <begin position="53"/>
        <end position="55"/>
    </location>
    <ligand>
        <name>ATP</name>
        <dbReference type="ChEBI" id="CHEBI:30616"/>
    </ligand>
</feature>
<feature type="binding site" evidence="10">
    <location>
        <position position="102"/>
    </location>
    <ligand>
        <name>ATP</name>
        <dbReference type="ChEBI" id="CHEBI:30616"/>
    </ligand>
</feature>
<evidence type="ECO:0000256" key="4">
    <source>
        <dbReference type="ARBA" id="ARBA00022723"/>
    </source>
</evidence>
<evidence type="ECO:0000256" key="8">
    <source>
        <dbReference type="ARBA" id="ARBA00050563"/>
    </source>
</evidence>
<feature type="binding site" evidence="10">
    <location>
        <position position="199"/>
    </location>
    <ligand>
        <name>Mg(2+)</name>
        <dbReference type="ChEBI" id="CHEBI:18420"/>
    </ligand>
</feature>
<dbReference type="InterPro" id="IPR005811">
    <property type="entry name" value="SUCC_ACL_C"/>
</dbReference>
<dbReference type="FunFam" id="3.40.50.261:FF:000001">
    <property type="entry name" value="Succinate--CoA ligase [ADP-forming] subunit beta"/>
    <property type="match status" value="1"/>
</dbReference>
<comment type="similarity">
    <text evidence="1 10">Belongs to the succinate/malate CoA ligase beta subunit family.</text>
</comment>
<sequence length="389" mass="42059">MNLHEYQAKQLFKEYGLPVSDGVICHSVEDAAMAPFQLNGDTWVAKCQVHAGGRGKAGGVQLVHNAEQARAFAKKWLGHRLVTFQTDKHGQPVNSIYIEETCDIDKELYLGAVIDRSTQKIRFMASCAGGVNIEEVARDTPHLIHTQSIDLLIGGMPYQGRELAFKLGLSGEQNKQFVHLFVQLAKLFVEKDLSLLEVNPLVITKQGNLVCLDAKVAIDDNALFRHKDLLALRDLSQSDLREAEAEKHQLNYVALEGNIGCMVNGAGLAMGTMDIVKLYGGEPANFLDVGGGATKERVAEAFKIILTDEAVKAILVNIFGGIVRCDLIAEGVIAAIQEVGVEVPVVVRLEGTNAELGRKILSESGVNLIAANSLQEAAQAVVNAAKGEK</sequence>
<evidence type="ECO:0000256" key="7">
    <source>
        <dbReference type="ARBA" id="ARBA00022842"/>
    </source>
</evidence>
<dbReference type="GO" id="GO:0000287">
    <property type="term" value="F:magnesium ion binding"/>
    <property type="evidence" value="ECO:0007669"/>
    <property type="project" value="UniProtKB-UniRule"/>
</dbReference>
<dbReference type="SUPFAM" id="SSF52210">
    <property type="entry name" value="Succinyl-CoA synthetase domains"/>
    <property type="match status" value="1"/>
</dbReference>
<feature type="domain" description="ATP-citrate synthase/succinyl-CoA ligase C-terminal" evidence="11">
    <location>
        <begin position="262"/>
        <end position="382"/>
    </location>
</feature>
<comment type="catalytic activity">
    <reaction evidence="9">
        <text>GTP + succinate + CoA = succinyl-CoA + GDP + phosphate</text>
        <dbReference type="Rhea" id="RHEA:22120"/>
        <dbReference type="ChEBI" id="CHEBI:30031"/>
        <dbReference type="ChEBI" id="CHEBI:37565"/>
        <dbReference type="ChEBI" id="CHEBI:43474"/>
        <dbReference type="ChEBI" id="CHEBI:57287"/>
        <dbReference type="ChEBI" id="CHEBI:57292"/>
        <dbReference type="ChEBI" id="CHEBI:58189"/>
    </reaction>
    <physiologicalReaction direction="right-to-left" evidence="9">
        <dbReference type="Rhea" id="RHEA:22122"/>
    </physiologicalReaction>
</comment>
<keyword evidence="5 10" id="KW-0547">Nucleotide-binding</keyword>
<comment type="pathway">
    <text evidence="10">Carbohydrate metabolism; tricarboxylic acid cycle; succinate from succinyl-CoA (ligase route): step 1/1.</text>
</comment>
<evidence type="ECO:0000256" key="10">
    <source>
        <dbReference type="HAMAP-Rule" id="MF_00558"/>
    </source>
</evidence>
<feature type="binding site" evidence="10">
    <location>
        <position position="99"/>
    </location>
    <ligand>
        <name>ATP</name>
        <dbReference type="ChEBI" id="CHEBI:30616"/>
    </ligand>
</feature>
<name>A0A1V3I7D1_9PAST</name>
<keyword evidence="2 10" id="KW-0816">Tricarboxylic acid cycle</keyword>
<keyword evidence="4 10" id="KW-0479">Metal-binding</keyword>
<keyword evidence="6 10" id="KW-0067">ATP-binding</keyword>
<dbReference type="NCBIfam" id="NF001913">
    <property type="entry name" value="PRK00696.1"/>
    <property type="match status" value="1"/>
</dbReference>
<dbReference type="Pfam" id="PF08442">
    <property type="entry name" value="ATP-grasp_2"/>
    <property type="match status" value="1"/>
</dbReference>
<feature type="binding site" evidence="10">
    <location>
        <position position="107"/>
    </location>
    <ligand>
        <name>ATP</name>
        <dbReference type="ChEBI" id="CHEBI:30616"/>
    </ligand>
</feature>
<dbReference type="InterPro" id="IPR013815">
    <property type="entry name" value="ATP_grasp_subdomain_1"/>
</dbReference>
<dbReference type="HAMAP" id="MF_00558">
    <property type="entry name" value="Succ_CoA_beta"/>
    <property type="match status" value="1"/>
</dbReference>
<dbReference type="GO" id="GO:0005829">
    <property type="term" value="C:cytosol"/>
    <property type="evidence" value="ECO:0007669"/>
    <property type="project" value="TreeGrafter"/>
</dbReference>
<dbReference type="PANTHER" id="PTHR11815:SF10">
    <property type="entry name" value="SUCCINATE--COA LIGASE [GDP-FORMING] SUBUNIT BETA, MITOCHONDRIAL"/>
    <property type="match status" value="1"/>
</dbReference>
<feature type="binding site" evidence="10">
    <location>
        <position position="264"/>
    </location>
    <ligand>
        <name>substrate</name>
        <note>ligand shared with subunit alpha</note>
    </ligand>
</feature>